<dbReference type="Gene3D" id="3.80.10.10">
    <property type="entry name" value="Ribonuclease Inhibitor"/>
    <property type="match status" value="1"/>
</dbReference>
<sequence length="318" mass="37740">MGTVTEKIFMLAREVFKLIIESSGNKITDLVIREHGNFMARKGGDDDFFIVKYMLWNTYFDLDINAELWNNTFLFSLNYQYPKLKRLYLKPKEISSITFLNFSETKKLTELIIDGYLFQDEYQLIEIIKSADNLENVIISIGSKRYREFVNNLADHSRNLKELVIKYSGDKDPEVFGFADIKNLLLVSRSLRKLFLTIYPSIKTLKIVQPDNILYTTLKNGVFADIVSFEIQFFFYSNDVAKFFVNCDHIFKSIEFNFYRDLPKVYDAFVFYKIHKYKDGKTCYSVYRRLDEFEINRDHINNYPGFEYFHLKATFVIN</sequence>
<accession>A0ABN7UKH9</accession>
<protein>
    <submittedName>
        <fullName evidence="1">3910_t:CDS:1</fullName>
    </submittedName>
</protein>
<gene>
    <name evidence="1" type="ORF">GMARGA_LOCUS7764</name>
</gene>
<dbReference type="InterPro" id="IPR032675">
    <property type="entry name" value="LRR_dom_sf"/>
</dbReference>
<reference evidence="1 2" key="1">
    <citation type="submission" date="2021-06" db="EMBL/GenBank/DDBJ databases">
        <authorList>
            <person name="Kallberg Y."/>
            <person name="Tangrot J."/>
            <person name="Rosling A."/>
        </authorList>
    </citation>
    <scope>NUCLEOTIDE SEQUENCE [LARGE SCALE GENOMIC DNA]</scope>
    <source>
        <strain evidence="1 2">120-4 pot B 10/14</strain>
    </source>
</reference>
<comment type="caution">
    <text evidence="1">The sequence shown here is derived from an EMBL/GenBank/DDBJ whole genome shotgun (WGS) entry which is preliminary data.</text>
</comment>
<keyword evidence="2" id="KW-1185">Reference proteome</keyword>
<evidence type="ECO:0000313" key="1">
    <source>
        <dbReference type="EMBL" id="CAG8619400.1"/>
    </source>
</evidence>
<evidence type="ECO:0000313" key="2">
    <source>
        <dbReference type="Proteomes" id="UP000789901"/>
    </source>
</evidence>
<dbReference type="Proteomes" id="UP000789901">
    <property type="component" value="Unassembled WGS sequence"/>
</dbReference>
<organism evidence="1 2">
    <name type="scientific">Gigaspora margarita</name>
    <dbReference type="NCBI Taxonomy" id="4874"/>
    <lineage>
        <taxon>Eukaryota</taxon>
        <taxon>Fungi</taxon>
        <taxon>Fungi incertae sedis</taxon>
        <taxon>Mucoromycota</taxon>
        <taxon>Glomeromycotina</taxon>
        <taxon>Glomeromycetes</taxon>
        <taxon>Diversisporales</taxon>
        <taxon>Gigasporaceae</taxon>
        <taxon>Gigaspora</taxon>
    </lineage>
</organism>
<proteinExistence type="predicted"/>
<dbReference type="SUPFAM" id="SSF52047">
    <property type="entry name" value="RNI-like"/>
    <property type="match status" value="1"/>
</dbReference>
<name>A0ABN7UKH9_GIGMA</name>
<dbReference type="EMBL" id="CAJVQB010003842">
    <property type="protein sequence ID" value="CAG8619400.1"/>
    <property type="molecule type" value="Genomic_DNA"/>
</dbReference>